<feature type="domain" description="NlpC/P60" evidence="6">
    <location>
        <begin position="409"/>
        <end position="576"/>
    </location>
</feature>
<keyword evidence="4" id="KW-0788">Thiol protease</keyword>
<evidence type="ECO:0000256" key="2">
    <source>
        <dbReference type="ARBA" id="ARBA00022670"/>
    </source>
</evidence>
<evidence type="ECO:0000259" key="6">
    <source>
        <dbReference type="PROSITE" id="PS51935"/>
    </source>
</evidence>
<dbReference type="Pfam" id="PF00877">
    <property type="entry name" value="NLPC_P60"/>
    <property type="match status" value="1"/>
</dbReference>
<dbReference type="EMBL" id="FNDJ01000003">
    <property type="protein sequence ID" value="SDH81712.1"/>
    <property type="molecule type" value="Genomic_DNA"/>
</dbReference>
<accession>A0A1G8FHZ6</accession>
<dbReference type="AlphaFoldDB" id="A0A1G8FHZ6"/>
<evidence type="ECO:0000313" key="8">
    <source>
        <dbReference type="Proteomes" id="UP000199202"/>
    </source>
</evidence>
<protein>
    <submittedName>
        <fullName evidence="7">NlpC/P60 family protein</fullName>
    </submittedName>
</protein>
<feature type="signal peptide" evidence="5">
    <location>
        <begin position="1"/>
        <end position="29"/>
    </location>
</feature>
<dbReference type="Pfam" id="PF14517">
    <property type="entry name" value="Tachylectin"/>
    <property type="match status" value="1"/>
</dbReference>
<dbReference type="SUPFAM" id="SSF50934">
    <property type="entry name" value="Tachylectin-2"/>
    <property type="match status" value="1"/>
</dbReference>
<evidence type="ECO:0000256" key="5">
    <source>
        <dbReference type="SAM" id="SignalP"/>
    </source>
</evidence>
<keyword evidence="8" id="KW-1185">Reference proteome</keyword>
<name>A0A1G8FHZ6_9ACTN</name>
<dbReference type="SUPFAM" id="SSF54001">
    <property type="entry name" value="Cysteine proteinases"/>
    <property type="match status" value="1"/>
</dbReference>
<keyword evidence="5" id="KW-0732">Signal</keyword>
<dbReference type="GO" id="GO:0008234">
    <property type="term" value="F:cysteine-type peptidase activity"/>
    <property type="evidence" value="ECO:0007669"/>
    <property type="project" value="UniProtKB-KW"/>
</dbReference>
<dbReference type="STRING" id="633440.SAMN05421869_103323"/>
<dbReference type="OrthoDB" id="4872947at2"/>
<dbReference type="Gene3D" id="3.90.1720.10">
    <property type="entry name" value="endopeptidase domain like (from Nostoc punctiforme)"/>
    <property type="match status" value="1"/>
</dbReference>
<comment type="similarity">
    <text evidence="1">Belongs to the peptidase C40 family.</text>
</comment>
<dbReference type="InterPro" id="IPR038765">
    <property type="entry name" value="Papain-like_cys_pep_sf"/>
</dbReference>
<evidence type="ECO:0000313" key="7">
    <source>
        <dbReference type="EMBL" id="SDH81712.1"/>
    </source>
</evidence>
<dbReference type="RefSeq" id="WP_143043629.1">
    <property type="nucleotide sequence ID" value="NZ_FNDJ01000003.1"/>
</dbReference>
<dbReference type="InterPro" id="IPR023294">
    <property type="entry name" value="Tachylectin2"/>
</dbReference>
<dbReference type="InterPro" id="IPR036813">
    <property type="entry name" value="Tachylectin2_sf"/>
</dbReference>
<keyword evidence="3" id="KW-0378">Hydrolase</keyword>
<dbReference type="Gene3D" id="2.20.25.650">
    <property type="entry name" value="Tachylectin-2-like"/>
    <property type="match status" value="3"/>
</dbReference>
<proteinExistence type="inferred from homology"/>
<keyword evidence="2" id="KW-0645">Protease</keyword>
<reference evidence="7 8" key="1">
    <citation type="submission" date="2016-10" db="EMBL/GenBank/DDBJ databases">
        <authorList>
            <person name="de Groot N.N."/>
        </authorList>
    </citation>
    <scope>NUCLEOTIDE SEQUENCE [LARGE SCALE GENOMIC DNA]</scope>
    <source>
        <strain evidence="7 8">CGMCC 4.6533</strain>
    </source>
</reference>
<dbReference type="PROSITE" id="PS51935">
    <property type="entry name" value="NLPC_P60"/>
    <property type="match status" value="1"/>
</dbReference>
<gene>
    <name evidence="7" type="ORF">SAMN05421869_103323</name>
</gene>
<sequence>MLRTQLAVLTAGIVGASLLSLVDPRPAVAASALTCSAVVPVYGIDGGGKLRWYGHRAGASGEDSWAADSGKEIGYGWNTLAKVFSGGNGVIYAVDGDGNLKWYRHLDPATGERGWAPGERTVIGNGWGDFVDIVSAGSGVIYALDKAGDLHWYRHLSPATGEARWAPGSGKVIRSGWTAITTLMTGRDGTLYGVNTKGQVRWYDHTDPVSGGTTFGLGTGLVTGEGWTDYRSPSGAGAGVVYALDASGRMWWHHHADPLAGAPVWQDRRPLNEGFASFTTLFADATACAQGQSFTGYTPGKSGQNLYYSQGRVGAVLTEGARTAVTYGPQRKFAEPTTEATVSTRAWVRLLPGPWSPSAPWAATWPAANIARTDEDLLDIATQYLADAPSKVRDGLRYAGDAHYGPLLPDGTREEGSDFNDYLGLAWTYDDRIDPPETRQKDSLDCSGFVRMVLGYRGGYPLGIGDTLSKSAIPRRAVQMADENAPGITVIDGGTAKPTSYADLQTGDLLFWDASTDDGTAIDHVGIYLGIDSTGKHRFISSRKTVDGPTLGDEGGSSTLDSATLYDRSWRKAKRA</sequence>
<evidence type="ECO:0000256" key="3">
    <source>
        <dbReference type="ARBA" id="ARBA00022801"/>
    </source>
</evidence>
<evidence type="ECO:0000256" key="4">
    <source>
        <dbReference type="ARBA" id="ARBA00022807"/>
    </source>
</evidence>
<dbReference type="Proteomes" id="UP000199202">
    <property type="component" value="Unassembled WGS sequence"/>
</dbReference>
<evidence type="ECO:0000256" key="1">
    <source>
        <dbReference type="ARBA" id="ARBA00007074"/>
    </source>
</evidence>
<feature type="chain" id="PRO_5011495279" evidence="5">
    <location>
        <begin position="30"/>
        <end position="576"/>
    </location>
</feature>
<dbReference type="GO" id="GO:0006508">
    <property type="term" value="P:proteolysis"/>
    <property type="evidence" value="ECO:0007669"/>
    <property type="project" value="UniProtKB-KW"/>
</dbReference>
<organism evidence="7 8">
    <name type="scientific">Nonomuraea jiangxiensis</name>
    <dbReference type="NCBI Taxonomy" id="633440"/>
    <lineage>
        <taxon>Bacteria</taxon>
        <taxon>Bacillati</taxon>
        <taxon>Actinomycetota</taxon>
        <taxon>Actinomycetes</taxon>
        <taxon>Streptosporangiales</taxon>
        <taxon>Streptosporangiaceae</taxon>
        <taxon>Nonomuraea</taxon>
    </lineage>
</organism>
<dbReference type="InterPro" id="IPR000064">
    <property type="entry name" value="NLP_P60_dom"/>
</dbReference>